<dbReference type="Proteomes" id="UP000466966">
    <property type="component" value="Unassembled WGS sequence"/>
</dbReference>
<protein>
    <submittedName>
        <fullName evidence="2">Uncharacterized protein</fullName>
    </submittedName>
</protein>
<evidence type="ECO:0000256" key="1">
    <source>
        <dbReference type="SAM" id="SignalP"/>
    </source>
</evidence>
<feature type="chain" id="PRO_5032808749" evidence="1">
    <location>
        <begin position="27"/>
        <end position="118"/>
    </location>
</feature>
<keyword evidence="1" id="KW-0732">Signal</keyword>
<feature type="signal peptide" evidence="1">
    <location>
        <begin position="1"/>
        <end position="26"/>
    </location>
</feature>
<proteinExistence type="predicted"/>
<dbReference type="EMBL" id="WTYV01000001">
    <property type="protein sequence ID" value="MXO70055.1"/>
    <property type="molecule type" value="Genomic_DNA"/>
</dbReference>
<name>A0A844YNU2_9SPHN</name>
<sequence>MKGVTTMKMLLACALGLACLTTAAGAVDTLPEETAARAEEALILASPIAGIENRLWFDYRINVTEAQKELTSDLRRASDIEDRRDAWEEYAVELRHERRHYIKEMAERGYRGTVTIEG</sequence>
<dbReference type="PROSITE" id="PS51257">
    <property type="entry name" value="PROKAR_LIPOPROTEIN"/>
    <property type="match status" value="1"/>
</dbReference>
<accession>A0A844YNU2</accession>
<evidence type="ECO:0000313" key="3">
    <source>
        <dbReference type="Proteomes" id="UP000466966"/>
    </source>
</evidence>
<dbReference type="OrthoDB" id="7392123at2"/>
<evidence type="ECO:0000313" key="2">
    <source>
        <dbReference type="EMBL" id="MXO70055.1"/>
    </source>
</evidence>
<comment type="caution">
    <text evidence="2">The sequence shown here is derived from an EMBL/GenBank/DDBJ whole genome shotgun (WGS) entry which is preliminary data.</text>
</comment>
<reference evidence="2 3" key="1">
    <citation type="submission" date="2019-12" db="EMBL/GenBank/DDBJ databases">
        <title>Genomic-based taxomic classification of the family Erythrobacteraceae.</title>
        <authorList>
            <person name="Xu L."/>
        </authorList>
    </citation>
    <scope>NUCLEOTIDE SEQUENCE [LARGE SCALE GENOMIC DNA]</scope>
    <source>
        <strain evidence="2 3">M0322</strain>
    </source>
</reference>
<keyword evidence="3" id="KW-1185">Reference proteome</keyword>
<organism evidence="2 3">
    <name type="scientific">Alteraurantiacibacter buctensis</name>
    <dbReference type="NCBI Taxonomy" id="1503981"/>
    <lineage>
        <taxon>Bacteria</taxon>
        <taxon>Pseudomonadati</taxon>
        <taxon>Pseudomonadota</taxon>
        <taxon>Alphaproteobacteria</taxon>
        <taxon>Sphingomonadales</taxon>
        <taxon>Erythrobacteraceae</taxon>
        <taxon>Alteraurantiacibacter</taxon>
    </lineage>
</organism>
<gene>
    <name evidence="2" type="ORF">GRI99_00215</name>
</gene>
<dbReference type="AlphaFoldDB" id="A0A844YNU2"/>